<protein>
    <submittedName>
        <fullName evidence="1">Uncharacterized protein</fullName>
    </submittedName>
</protein>
<dbReference type="AlphaFoldDB" id="A0A2P2P5N0"/>
<sequence length="34" mass="3938">MQILIVTFGIITVMEGMRISCYSFLPLCSYFFGR</sequence>
<dbReference type="EMBL" id="GGEC01069564">
    <property type="protein sequence ID" value="MBX50048.1"/>
    <property type="molecule type" value="Transcribed_RNA"/>
</dbReference>
<proteinExistence type="predicted"/>
<evidence type="ECO:0000313" key="1">
    <source>
        <dbReference type="EMBL" id="MBX50048.1"/>
    </source>
</evidence>
<reference evidence="1" key="1">
    <citation type="submission" date="2018-02" db="EMBL/GenBank/DDBJ databases">
        <title>Rhizophora mucronata_Transcriptome.</title>
        <authorList>
            <person name="Meera S.P."/>
            <person name="Sreeshan A."/>
            <person name="Augustine A."/>
        </authorList>
    </citation>
    <scope>NUCLEOTIDE SEQUENCE</scope>
    <source>
        <tissue evidence="1">Leaf</tissue>
    </source>
</reference>
<name>A0A2P2P5N0_RHIMU</name>
<accession>A0A2P2P5N0</accession>
<organism evidence="1">
    <name type="scientific">Rhizophora mucronata</name>
    <name type="common">Asiatic mangrove</name>
    <dbReference type="NCBI Taxonomy" id="61149"/>
    <lineage>
        <taxon>Eukaryota</taxon>
        <taxon>Viridiplantae</taxon>
        <taxon>Streptophyta</taxon>
        <taxon>Embryophyta</taxon>
        <taxon>Tracheophyta</taxon>
        <taxon>Spermatophyta</taxon>
        <taxon>Magnoliopsida</taxon>
        <taxon>eudicotyledons</taxon>
        <taxon>Gunneridae</taxon>
        <taxon>Pentapetalae</taxon>
        <taxon>rosids</taxon>
        <taxon>fabids</taxon>
        <taxon>Malpighiales</taxon>
        <taxon>Rhizophoraceae</taxon>
        <taxon>Rhizophora</taxon>
    </lineage>
</organism>